<dbReference type="GO" id="GO:0003677">
    <property type="term" value="F:DNA binding"/>
    <property type="evidence" value="ECO:0007669"/>
    <property type="project" value="InterPro"/>
</dbReference>
<dbReference type="AlphaFoldDB" id="A0A1B6K9L2"/>
<reference evidence="7" key="1">
    <citation type="submission" date="2015-11" db="EMBL/GenBank/DDBJ databases">
        <title>De novo transcriptome assembly of four potential Pierce s Disease insect vectors from Arizona vineyards.</title>
        <authorList>
            <person name="Tassone E.E."/>
        </authorList>
    </citation>
    <scope>NUCLEOTIDE SEQUENCE</scope>
</reference>
<name>A0A1B6K9L2_9HEMI</name>
<keyword evidence="3" id="KW-0862">Zinc</keyword>
<feature type="region of interest" description="Disordered" evidence="5">
    <location>
        <begin position="1"/>
        <end position="29"/>
    </location>
</feature>
<dbReference type="SMART" id="SM00614">
    <property type="entry name" value="ZnF_BED"/>
    <property type="match status" value="1"/>
</dbReference>
<evidence type="ECO:0000256" key="4">
    <source>
        <dbReference type="PROSITE-ProRule" id="PRU00027"/>
    </source>
</evidence>
<evidence type="ECO:0000256" key="1">
    <source>
        <dbReference type="ARBA" id="ARBA00022723"/>
    </source>
</evidence>
<dbReference type="InterPro" id="IPR003656">
    <property type="entry name" value="Znf_BED"/>
</dbReference>
<feature type="region of interest" description="Disordered" evidence="5">
    <location>
        <begin position="167"/>
        <end position="203"/>
    </location>
</feature>
<protein>
    <recommendedName>
        <fullName evidence="6">BED-type domain-containing protein</fullName>
    </recommendedName>
</protein>
<evidence type="ECO:0000256" key="3">
    <source>
        <dbReference type="ARBA" id="ARBA00022833"/>
    </source>
</evidence>
<sequence>MSDIEESHQNEESEVDRNQSDFNEKEQFEDEMVFDKKRKGRQKYSTIWSKFTIVHNEKSIASCNICGHRLSYKTTVSNLKKHLARKHMYNSRTFSHMHYQPPKKKMPMKKPTLTELGGMDGLILNVVADEGEDPLHLDEQELEATVVYQDNDGHDYCVVADEMVGHPLDQTGSETPMTEHRQTSMRDRAKHPRQSENAPRCYSNMSINDRSERLKKSRIMDLQLECLEIKKYNMQMEALVLEHQLNLPRSIFTQTLKHADTTTRSTQTEVGGNNTKVFYVSDSRMLREGAHHLLSFQAMLDD</sequence>
<feature type="compositionally biased region" description="Basic and acidic residues" evidence="5">
    <location>
        <begin position="1"/>
        <end position="26"/>
    </location>
</feature>
<gene>
    <name evidence="7" type="ORF">g.49790</name>
</gene>
<accession>A0A1B6K9L2</accession>
<dbReference type="InterPro" id="IPR036236">
    <property type="entry name" value="Znf_C2H2_sf"/>
</dbReference>
<dbReference type="EMBL" id="GEBQ01031847">
    <property type="protein sequence ID" value="JAT08130.1"/>
    <property type="molecule type" value="Transcribed_RNA"/>
</dbReference>
<dbReference type="PROSITE" id="PS50808">
    <property type="entry name" value="ZF_BED"/>
    <property type="match status" value="1"/>
</dbReference>
<organism evidence="7">
    <name type="scientific">Graphocephala atropunctata</name>
    <dbReference type="NCBI Taxonomy" id="36148"/>
    <lineage>
        <taxon>Eukaryota</taxon>
        <taxon>Metazoa</taxon>
        <taxon>Ecdysozoa</taxon>
        <taxon>Arthropoda</taxon>
        <taxon>Hexapoda</taxon>
        <taxon>Insecta</taxon>
        <taxon>Pterygota</taxon>
        <taxon>Neoptera</taxon>
        <taxon>Paraneoptera</taxon>
        <taxon>Hemiptera</taxon>
        <taxon>Auchenorrhyncha</taxon>
        <taxon>Membracoidea</taxon>
        <taxon>Cicadellidae</taxon>
        <taxon>Cicadellinae</taxon>
        <taxon>Cicadellini</taxon>
        <taxon>Graphocephala</taxon>
    </lineage>
</organism>
<dbReference type="SUPFAM" id="SSF57667">
    <property type="entry name" value="beta-beta-alpha zinc fingers"/>
    <property type="match status" value="1"/>
</dbReference>
<keyword evidence="2 4" id="KW-0863">Zinc-finger</keyword>
<keyword evidence="1" id="KW-0479">Metal-binding</keyword>
<evidence type="ECO:0000256" key="5">
    <source>
        <dbReference type="SAM" id="MobiDB-lite"/>
    </source>
</evidence>
<feature type="domain" description="BED-type" evidence="6">
    <location>
        <begin position="42"/>
        <end position="94"/>
    </location>
</feature>
<dbReference type="GO" id="GO:0008270">
    <property type="term" value="F:zinc ion binding"/>
    <property type="evidence" value="ECO:0007669"/>
    <property type="project" value="UniProtKB-KW"/>
</dbReference>
<proteinExistence type="predicted"/>
<evidence type="ECO:0000313" key="7">
    <source>
        <dbReference type="EMBL" id="JAT08130.1"/>
    </source>
</evidence>
<dbReference type="Pfam" id="PF02892">
    <property type="entry name" value="zf-BED"/>
    <property type="match status" value="1"/>
</dbReference>
<feature type="compositionally biased region" description="Basic and acidic residues" evidence="5">
    <location>
        <begin position="177"/>
        <end position="187"/>
    </location>
</feature>
<evidence type="ECO:0000259" key="6">
    <source>
        <dbReference type="PROSITE" id="PS50808"/>
    </source>
</evidence>
<evidence type="ECO:0000256" key="2">
    <source>
        <dbReference type="ARBA" id="ARBA00022771"/>
    </source>
</evidence>